<keyword evidence="1" id="KW-1133">Transmembrane helix</keyword>
<gene>
    <name evidence="2" type="ORF">KL86APRO_12183</name>
</gene>
<accession>A0A212K5H6</accession>
<protein>
    <recommendedName>
        <fullName evidence="3">Yip1 domain-containing protein</fullName>
    </recommendedName>
</protein>
<keyword evidence="1" id="KW-0472">Membrane</keyword>
<dbReference type="EMBL" id="FLUO01000001">
    <property type="protein sequence ID" value="SBW06979.1"/>
    <property type="molecule type" value="Genomic_DNA"/>
</dbReference>
<dbReference type="AlphaFoldDB" id="A0A212K5H6"/>
<feature type="transmembrane region" description="Helical" evidence="1">
    <location>
        <begin position="66"/>
        <end position="84"/>
    </location>
</feature>
<name>A0A212K5H6_9PROT</name>
<evidence type="ECO:0000313" key="2">
    <source>
        <dbReference type="EMBL" id="SBW06979.1"/>
    </source>
</evidence>
<proteinExistence type="predicted"/>
<evidence type="ECO:0008006" key="3">
    <source>
        <dbReference type="Google" id="ProtNLM"/>
    </source>
</evidence>
<sequence>MNPLDEIRRGLAGVWGVLRFRPEALKTFGDTPSGAARSFLAMAIGLPVYMFVLKANLAAITPRPSLAGFLPVMLLYYVIEWLIWPNLMVGVARRIGRARLYFRYIAAYNWFALAQMLIMVPVQLSMLSGALPATPGIALIGFAATVAFGVYEWFIARHGLEIEPRPAIALVLLNLLVGLALLQFKAFQLQL</sequence>
<feature type="transmembrane region" description="Helical" evidence="1">
    <location>
        <begin position="105"/>
        <end position="124"/>
    </location>
</feature>
<keyword evidence="1" id="KW-0812">Transmembrane</keyword>
<feature type="transmembrane region" description="Helical" evidence="1">
    <location>
        <begin position="39"/>
        <end position="60"/>
    </location>
</feature>
<feature type="transmembrane region" description="Helical" evidence="1">
    <location>
        <begin position="136"/>
        <end position="155"/>
    </location>
</feature>
<organism evidence="2">
    <name type="scientific">uncultured Alphaproteobacteria bacterium</name>
    <dbReference type="NCBI Taxonomy" id="91750"/>
    <lineage>
        <taxon>Bacteria</taxon>
        <taxon>Pseudomonadati</taxon>
        <taxon>Pseudomonadota</taxon>
        <taxon>Alphaproteobacteria</taxon>
        <taxon>environmental samples</taxon>
    </lineage>
</organism>
<evidence type="ECO:0000256" key="1">
    <source>
        <dbReference type="SAM" id="Phobius"/>
    </source>
</evidence>
<feature type="transmembrane region" description="Helical" evidence="1">
    <location>
        <begin position="167"/>
        <end position="187"/>
    </location>
</feature>
<reference evidence="2" key="1">
    <citation type="submission" date="2016-04" db="EMBL/GenBank/DDBJ databases">
        <authorList>
            <person name="Evans L.H."/>
            <person name="Alamgir A."/>
            <person name="Owens N."/>
            <person name="Weber N.D."/>
            <person name="Virtaneva K."/>
            <person name="Barbian K."/>
            <person name="Babar A."/>
            <person name="Rosenke K."/>
        </authorList>
    </citation>
    <scope>NUCLEOTIDE SEQUENCE</scope>
    <source>
        <strain evidence="2">86</strain>
    </source>
</reference>